<dbReference type="EMBL" id="QPFP01000007">
    <property type="protein sequence ID" value="TEB35808.1"/>
    <property type="molecule type" value="Genomic_DNA"/>
</dbReference>
<evidence type="ECO:0000313" key="3">
    <source>
        <dbReference type="Proteomes" id="UP000298030"/>
    </source>
</evidence>
<dbReference type="EMBL" id="QPFP01000045">
    <property type="protein sequence ID" value="TEB26894.1"/>
    <property type="molecule type" value="Genomic_DNA"/>
</dbReference>
<proteinExistence type="predicted"/>
<protein>
    <submittedName>
        <fullName evidence="1">Uncharacterized protein</fullName>
    </submittedName>
</protein>
<dbReference type="OrthoDB" id="2895913at2759"/>
<evidence type="ECO:0000313" key="1">
    <source>
        <dbReference type="EMBL" id="TEB26894.1"/>
    </source>
</evidence>
<dbReference type="AlphaFoldDB" id="A0A4Y7SZ34"/>
<sequence>MAIFRLDGTHYTTYIYEVNETVAHYADSLGHPPSHEVMDAINAFIEPLNLRTVSHFVIHEVARQGFEEGGAGSCGMAALNFAQTYGPGDSMYPKWYGGRSQAFRMGGLYDLVITHHVSAQRLGTARDWVEPCNPSPSNVVDDGPDESFVFGYGDFNMYKPKVC</sequence>
<comment type="caution">
    <text evidence="1">The sequence shown here is derived from an EMBL/GenBank/DDBJ whole genome shotgun (WGS) entry which is preliminary data.</text>
</comment>
<accession>A0A4Y7SZ34</accession>
<gene>
    <name evidence="2" type="ORF">FA13DRAFT_1624680</name>
    <name evidence="1" type="ORF">FA13DRAFT_1635390</name>
</gene>
<dbReference type="Proteomes" id="UP000298030">
    <property type="component" value="Unassembled WGS sequence"/>
</dbReference>
<keyword evidence="3" id="KW-1185">Reference proteome</keyword>
<reference evidence="1 3" key="1">
    <citation type="journal article" date="2019" name="Nat. Ecol. Evol.">
        <title>Megaphylogeny resolves global patterns of mushroom evolution.</title>
        <authorList>
            <person name="Varga T."/>
            <person name="Krizsan K."/>
            <person name="Foldi C."/>
            <person name="Dima B."/>
            <person name="Sanchez-Garcia M."/>
            <person name="Sanchez-Ramirez S."/>
            <person name="Szollosi G.J."/>
            <person name="Szarkandi J.G."/>
            <person name="Papp V."/>
            <person name="Albert L."/>
            <person name="Andreopoulos W."/>
            <person name="Angelini C."/>
            <person name="Antonin V."/>
            <person name="Barry K.W."/>
            <person name="Bougher N.L."/>
            <person name="Buchanan P."/>
            <person name="Buyck B."/>
            <person name="Bense V."/>
            <person name="Catcheside P."/>
            <person name="Chovatia M."/>
            <person name="Cooper J."/>
            <person name="Damon W."/>
            <person name="Desjardin D."/>
            <person name="Finy P."/>
            <person name="Geml J."/>
            <person name="Haridas S."/>
            <person name="Hughes K."/>
            <person name="Justo A."/>
            <person name="Karasinski D."/>
            <person name="Kautmanova I."/>
            <person name="Kiss B."/>
            <person name="Kocsube S."/>
            <person name="Kotiranta H."/>
            <person name="LaButti K.M."/>
            <person name="Lechner B.E."/>
            <person name="Liimatainen K."/>
            <person name="Lipzen A."/>
            <person name="Lukacs Z."/>
            <person name="Mihaltcheva S."/>
            <person name="Morgado L.N."/>
            <person name="Niskanen T."/>
            <person name="Noordeloos M.E."/>
            <person name="Ohm R.A."/>
            <person name="Ortiz-Santana B."/>
            <person name="Ovrebo C."/>
            <person name="Racz N."/>
            <person name="Riley R."/>
            <person name="Savchenko A."/>
            <person name="Shiryaev A."/>
            <person name="Soop K."/>
            <person name="Spirin V."/>
            <person name="Szebenyi C."/>
            <person name="Tomsovsky M."/>
            <person name="Tulloss R.E."/>
            <person name="Uehling J."/>
            <person name="Grigoriev I.V."/>
            <person name="Vagvolgyi C."/>
            <person name="Papp T."/>
            <person name="Martin F.M."/>
            <person name="Miettinen O."/>
            <person name="Hibbett D.S."/>
            <person name="Nagy L.G."/>
        </authorList>
    </citation>
    <scope>NUCLEOTIDE SEQUENCE [LARGE SCALE GENOMIC DNA]</scope>
    <source>
        <strain evidence="1 3">FP101781</strain>
    </source>
</reference>
<name>A0A4Y7SZ34_COPMI</name>
<organism evidence="1 3">
    <name type="scientific">Coprinellus micaceus</name>
    <name type="common">Glistening ink-cap mushroom</name>
    <name type="synonym">Coprinus micaceus</name>
    <dbReference type="NCBI Taxonomy" id="71717"/>
    <lineage>
        <taxon>Eukaryota</taxon>
        <taxon>Fungi</taxon>
        <taxon>Dikarya</taxon>
        <taxon>Basidiomycota</taxon>
        <taxon>Agaricomycotina</taxon>
        <taxon>Agaricomycetes</taxon>
        <taxon>Agaricomycetidae</taxon>
        <taxon>Agaricales</taxon>
        <taxon>Agaricineae</taxon>
        <taxon>Psathyrellaceae</taxon>
        <taxon>Coprinellus</taxon>
    </lineage>
</organism>
<evidence type="ECO:0000313" key="2">
    <source>
        <dbReference type="EMBL" id="TEB35808.1"/>
    </source>
</evidence>